<protein>
    <submittedName>
        <fullName evidence="1">Uncharacterized protein</fullName>
    </submittedName>
</protein>
<proteinExistence type="predicted"/>
<accession>A0AAE0M9H5</accession>
<keyword evidence="2" id="KW-1185">Reference proteome</keyword>
<dbReference type="AlphaFoldDB" id="A0AAE0M9H5"/>
<sequence length="232" mass="25676">MQLERYACHTTKAVSNARICSRSSQSSAAEPVEAGNVCRCSDNWSDGLRTFVWQDTVYYALTLTSTRDMLSIKPTTQMQVQAFFNYNSSKARDDSSHVLSPSLWLAIYDPTLTLDQALDAGYTRMVLINANGIVAINLGLSQREALNRKPAYDYQLSVSTIPASDLLCDVASSVHQSGPCFLSLFLTFPTFDRQVSRQSFELSWQDAITAAGSWFSLFQLAGWIFSGAALHP</sequence>
<evidence type="ECO:0000313" key="2">
    <source>
        <dbReference type="Proteomes" id="UP001286456"/>
    </source>
</evidence>
<dbReference type="EMBL" id="JAUEPO010000004">
    <property type="protein sequence ID" value="KAK3324391.1"/>
    <property type="molecule type" value="Genomic_DNA"/>
</dbReference>
<organism evidence="1 2">
    <name type="scientific">Cercophora scortea</name>
    <dbReference type="NCBI Taxonomy" id="314031"/>
    <lineage>
        <taxon>Eukaryota</taxon>
        <taxon>Fungi</taxon>
        <taxon>Dikarya</taxon>
        <taxon>Ascomycota</taxon>
        <taxon>Pezizomycotina</taxon>
        <taxon>Sordariomycetes</taxon>
        <taxon>Sordariomycetidae</taxon>
        <taxon>Sordariales</taxon>
        <taxon>Lasiosphaeriaceae</taxon>
        <taxon>Cercophora</taxon>
    </lineage>
</organism>
<comment type="caution">
    <text evidence="1">The sequence shown here is derived from an EMBL/GenBank/DDBJ whole genome shotgun (WGS) entry which is preliminary data.</text>
</comment>
<dbReference type="Proteomes" id="UP001286456">
    <property type="component" value="Unassembled WGS sequence"/>
</dbReference>
<reference evidence="1" key="1">
    <citation type="journal article" date="2023" name="Mol. Phylogenet. Evol.">
        <title>Genome-scale phylogeny and comparative genomics of the fungal order Sordariales.</title>
        <authorList>
            <person name="Hensen N."/>
            <person name="Bonometti L."/>
            <person name="Westerberg I."/>
            <person name="Brannstrom I.O."/>
            <person name="Guillou S."/>
            <person name="Cros-Aarteil S."/>
            <person name="Calhoun S."/>
            <person name="Haridas S."/>
            <person name="Kuo A."/>
            <person name="Mondo S."/>
            <person name="Pangilinan J."/>
            <person name="Riley R."/>
            <person name="LaButti K."/>
            <person name="Andreopoulos B."/>
            <person name="Lipzen A."/>
            <person name="Chen C."/>
            <person name="Yan M."/>
            <person name="Daum C."/>
            <person name="Ng V."/>
            <person name="Clum A."/>
            <person name="Steindorff A."/>
            <person name="Ohm R.A."/>
            <person name="Martin F."/>
            <person name="Silar P."/>
            <person name="Natvig D.O."/>
            <person name="Lalanne C."/>
            <person name="Gautier V."/>
            <person name="Ament-Velasquez S.L."/>
            <person name="Kruys A."/>
            <person name="Hutchinson M.I."/>
            <person name="Powell A.J."/>
            <person name="Barry K."/>
            <person name="Miller A.N."/>
            <person name="Grigoriev I.V."/>
            <person name="Debuchy R."/>
            <person name="Gladieux P."/>
            <person name="Hiltunen Thoren M."/>
            <person name="Johannesson H."/>
        </authorList>
    </citation>
    <scope>NUCLEOTIDE SEQUENCE</scope>
    <source>
        <strain evidence="1">SMH4131-1</strain>
    </source>
</reference>
<name>A0AAE0M9H5_9PEZI</name>
<evidence type="ECO:0000313" key="1">
    <source>
        <dbReference type="EMBL" id="KAK3324391.1"/>
    </source>
</evidence>
<gene>
    <name evidence="1" type="ORF">B0T19DRAFT_229532</name>
</gene>
<reference evidence="1" key="2">
    <citation type="submission" date="2023-06" db="EMBL/GenBank/DDBJ databases">
        <authorList>
            <consortium name="Lawrence Berkeley National Laboratory"/>
            <person name="Haridas S."/>
            <person name="Hensen N."/>
            <person name="Bonometti L."/>
            <person name="Westerberg I."/>
            <person name="Brannstrom I.O."/>
            <person name="Guillou S."/>
            <person name="Cros-Aarteil S."/>
            <person name="Calhoun S."/>
            <person name="Kuo A."/>
            <person name="Mondo S."/>
            <person name="Pangilinan J."/>
            <person name="Riley R."/>
            <person name="Labutti K."/>
            <person name="Andreopoulos B."/>
            <person name="Lipzen A."/>
            <person name="Chen C."/>
            <person name="Yanf M."/>
            <person name="Daum C."/>
            <person name="Ng V."/>
            <person name="Clum A."/>
            <person name="Steindorff A."/>
            <person name="Ohm R."/>
            <person name="Martin F."/>
            <person name="Silar P."/>
            <person name="Natvig D."/>
            <person name="Lalanne C."/>
            <person name="Gautier V."/>
            <person name="Ament-Velasquez S.L."/>
            <person name="Kruys A."/>
            <person name="Hutchinson M.I."/>
            <person name="Powell A.J."/>
            <person name="Barry K."/>
            <person name="Miller A.N."/>
            <person name="Grigoriev I.V."/>
            <person name="Debuchy R."/>
            <person name="Gladieux P."/>
            <person name="Thoren M.H."/>
            <person name="Johannesson H."/>
        </authorList>
    </citation>
    <scope>NUCLEOTIDE SEQUENCE</scope>
    <source>
        <strain evidence="1">SMH4131-1</strain>
    </source>
</reference>